<comment type="caution">
    <text evidence="1">The sequence shown here is derived from an EMBL/GenBank/DDBJ whole genome shotgun (WGS) entry which is preliminary data.</text>
</comment>
<dbReference type="EMBL" id="RBUT01000154">
    <property type="protein sequence ID" value="RMV44580.1"/>
    <property type="molecule type" value="Genomic_DNA"/>
</dbReference>
<evidence type="ECO:0000313" key="1">
    <source>
        <dbReference type="EMBL" id="KPX46938.1"/>
    </source>
</evidence>
<dbReference type="Proteomes" id="UP000279173">
    <property type="component" value="Unassembled WGS sequence"/>
</dbReference>
<reference evidence="2 4" key="2">
    <citation type="submission" date="2018-08" db="EMBL/GenBank/DDBJ databases">
        <title>Recombination of ecologically and evolutionarily significant loci maintains genetic cohesion in the Pseudomonas syringae species complex.</title>
        <authorList>
            <person name="Dillon M."/>
            <person name="Thakur S."/>
            <person name="Almeida R.N.D."/>
            <person name="Weir B.S."/>
            <person name="Guttman D.S."/>
        </authorList>
    </citation>
    <scope>NUCLEOTIDE SEQUENCE [LARGE SCALE GENOMIC DNA]</scope>
    <source>
        <strain evidence="2 4">ICMP 3263</strain>
    </source>
</reference>
<organism evidence="1 3">
    <name type="scientific">Pseudomonas syringae pv. helianthi</name>
    <dbReference type="NCBI Taxonomy" id="251654"/>
    <lineage>
        <taxon>Bacteria</taxon>
        <taxon>Pseudomonadati</taxon>
        <taxon>Pseudomonadota</taxon>
        <taxon>Gammaproteobacteria</taxon>
        <taxon>Pseudomonadales</taxon>
        <taxon>Pseudomonadaceae</taxon>
        <taxon>Pseudomonas</taxon>
    </lineage>
</organism>
<evidence type="ECO:0000313" key="3">
    <source>
        <dbReference type="Proteomes" id="UP000050557"/>
    </source>
</evidence>
<dbReference type="PATRIC" id="fig|251654.3.peg.5087"/>
<proteinExistence type="predicted"/>
<dbReference type="Proteomes" id="UP000050557">
    <property type="component" value="Unassembled WGS sequence"/>
</dbReference>
<sequence length="81" mass="9065">MAMIDSDTIKEGLLPVQQARRTYTDACAARQAAKDSEASMAPIYEAEKVAYDEYINACMVFYSYARATVNHAEGRSFDQDE</sequence>
<protein>
    <submittedName>
        <fullName evidence="1">Uncharacterized protein</fullName>
    </submittedName>
</protein>
<dbReference type="RefSeq" id="WP_054985436.1">
    <property type="nucleotide sequence ID" value="NZ_CP092919.1"/>
</dbReference>
<dbReference type="AlphaFoldDB" id="A0A0P9S5X3"/>
<evidence type="ECO:0000313" key="2">
    <source>
        <dbReference type="EMBL" id="RMV44580.1"/>
    </source>
</evidence>
<reference evidence="1 3" key="1">
    <citation type="submission" date="2015-09" db="EMBL/GenBank/DDBJ databases">
        <title>Genome announcement of multiple Pseudomonas syringae strains.</title>
        <authorList>
            <person name="Thakur S."/>
            <person name="Wang P.W."/>
            <person name="Gong Y."/>
            <person name="Weir B.S."/>
            <person name="Guttman D.S."/>
        </authorList>
    </citation>
    <scope>NUCLEOTIDE SEQUENCE [LARGE SCALE GENOMIC DNA]</scope>
    <source>
        <strain evidence="1 3">ICMP4531</strain>
    </source>
</reference>
<name>A0A0P9S5X3_9PSED</name>
<gene>
    <name evidence="1" type="ORF">ALO68_200147</name>
    <name evidence="2" type="ORF">ALP10_00430</name>
</gene>
<evidence type="ECO:0000313" key="4">
    <source>
        <dbReference type="Proteomes" id="UP000279173"/>
    </source>
</evidence>
<accession>A0A0P9S5X3</accession>
<dbReference type="EMBL" id="LJQM01000080">
    <property type="protein sequence ID" value="KPX46938.1"/>
    <property type="molecule type" value="Genomic_DNA"/>
</dbReference>